<organism evidence="1 2">
    <name type="scientific">Rattus norvegicus</name>
    <name type="common">Rat</name>
    <dbReference type="NCBI Taxonomy" id="10116"/>
    <lineage>
        <taxon>Eukaryota</taxon>
        <taxon>Metazoa</taxon>
        <taxon>Chordata</taxon>
        <taxon>Craniata</taxon>
        <taxon>Vertebrata</taxon>
        <taxon>Euteleostomi</taxon>
        <taxon>Mammalia</taxon>
        <taxon>Eutheria</taxon>
        <taxon>Euarchontoglires</taxon>
        <taxon>Glires</taxon>
        <taxon>Rodentia</taxon>
        <taxon>Myomorpha</taxon>
        <taxon>Muroidea</taxon>
        <taxon>Muridae</taxon>
        <taxon>Murinae</taxon>
        <taxon>Rattus</taxon>
    </lineage>
</organism>
<dbReference type="Proteomes" id="UP000234681">
    <property type="component" value="Chromosome 12"/>
</dbReference>
<evidence type="ECO:0000313" key="1">
    <source>
        <dbReference type="EMBL" id="EDM13455.1"/>
    </source>
</evidence>
<reference evidence="1 2" key="1">
    <citation type="submission" date="2005-07" db="EMBL/GenBank/DDBJ databases">
        <authorList>
            <person name="Mural R.J."/>
            <person name="Li P.W."/>
            <person name="Adams M.D."/>
            <person name="Amanatides P.G."/>
            <person name="Baden-Tillson H."/>
            <person name="Barnstead M."/>
            <person name="Chin S.H."/>
            <person name="Dew I."/>
            <person name="Evans C.A."/>
            <person name="Ferriera S."/>
            <person name="Flanigan M."/>
            <person name="Fosler C."/>
            <person name="Glodek A."/>
            <person name="Gu Z."/>
            <person name="Holt R.A."/>
            <person name="Jennings D."/>
            <person name="Kraft C.L."/>
            <person name="Lu F."/>
            <person name="Nguyen T."/>
            <person name="Nusskern D.R."/>
            <person name="Pfannkoch C.M."/>
            <person name="Sitter C."/>
            <person name="Sutton G.G."/>
            <person name="Venter J.C."/>
            <person name="Wang Z."/>
            <person name="Woodage T."/>
            <person name="Zheng X.H."/>
            <person name="Zhong F."/>
        </authorList>
    </citation>
    <scope>NUCLEOTIDE SEQUENCE [LARGE SCALE GENOMIC DNA]</scope>
    <source>
        <strain>BN</strain>
        <strain evidence="2">Sprague-Dawley</strain>
    </source>
</reference>
<accession>A6J0L6</accession>
<protein>
    <submittedName>
        <fullName evidence="1">RCG21748</fullName>
    </submittedName>
</protein>
<evidence type="ECO:0000313" key="2">
    <source>
        <dbReference type="Proteomes" id="UP000234681"/>
    </source>
</evidence>
<sequence length="27" mass="3115">MPSSCRLIFTLDIKIFFFISLTCCLTT</sequence>
<name>A6J0L6_RAT</name>
<dbReference type="AlphaFoldDB" id="A6J0L6"/>
<gene>
    <name evidence="1" type="ORF">rCG_21748</name>
</gene>
<dbReference type="EMBL" id="CH473973">
    <property type="protein sequence ID" value="EDM13455.1"/>
    <property type="molecule type" value="Genomic_DNA"/>
</dbReference>
<proteinExistence type="predicted"/>